<dbReference type="PANTHER" id="PTHR18843">
    <property type="entry name" value="TORSIN-1A-INTERACTING PROTEIN"/>
    <property type="match status" value="1"/>
</dbReference>
<dbReference type="InterPro" id="IPR038599">
    <property type="entry name" value="LAP1C-like_C_sf"/>
</dbReference>
<protein>
    <submittedName>
        <fullName evidence="12">TOIP1 protein</fullName>
    </submittedName>
</protein>
<evidence type="ECO:0000256" key="5">
    <source>
        <dbReference type="ARBA" id="ARBA00022989"/>
    </source>
</evidence>
<dbReference type="GO" id="GO:0016020">
    <property type="term" value="C:membrane"/>
    <property type="evidence" value="ECO:0007669"/>
    <property type="project" value="TreeGrafter"/>
</dbReference>
<comment type="similarity">
    <text evidence="2">Belongs to the TOR1AIP family.</text>
</comment>
<evidence type="ECO:0000256" key="10">
    <source>
        <dbReference type="SAM" id="MobiDB-lite"/>
    </source>
</evidence>
<feature type="non-terminal residue" evidence="12">
    <location>
        <position position="723"/>
    </location>
</feature>
<comment type="subcellular location">
    <subcellularLocation>
        <location evidence="9">Endomembrane system</location>
        <topology evidence="9">Single-pass membrane protein</topology>
    </subcellularLocation>
    <subcellularLocation>
        <location evidence="1">Nucleus envelope</location>
    </subcellularLocation>
</comment>
<keyword evidence="6" id="KW-0472">Membrane</keyword>
<feature type="compositionally biased region" description="Basic and acidic residues" evidence="10">
    <location>
        <begin position="413"/>
        <end position="433"/>
    </location>
</feature>
<dbReference type="AlphaFoldDB" id="A0A8J7TG00"/>
<feature type="compositionally biased region" description="Basic and acidic residues" evidence="10">
    <location>
        <begin position="55"/>
        <end position="66"/>
    </location>
</feature>
<dbReference type="Gene3D" id="3.40.50.12190">
    <property type="match status" value="1"/>
</dbReference>
<evidence type="ECO:0000313" key="12">
    <source>
        <dbReference type="EMBL" id="MBN3321581.1"/>
    </source>
</evidence>
<feature type="compositionally biased region" description="Polar residues" evidence="10">
    <location>
        <begin position="320"/>
        <end position="329"/>
    </location>
</feature>
<keyword evidence="8" id="KW-0539">Nucleus</keyword>
<organism evidence="12 13">
    <name type="scientific">Atractosteus spatula</name>
    <name type="common">Alligator gar</name>
    <name type="synonym">Lepisosteus spatula</name>
    <dbReference type="NCBI Taxonomy" id="7917"/>
    <lineage>
        <taxon>Eukaryota</taxon>
        <taxon>Metazoa</taxon>
        <taxon>Chordata</taxon>
        <taxon>Craniata</taxon>
        <taxon>Vertebrata</taxon>
        <taxon>Euteleostomi</taxon>
        <taxon>Actinopterygii</taxon>
        <taxon>Neopterygii</taxon>
        <taxon>Holostei</taxon>
        <taxon>Semionotiformes</taxon>
        <taxon>Lepisosteidae</taxon>
        <taxon>Atractosteus</taxon>
    </lineage>
</organism>
<reference evidence="12" key="1">
    <citation type="journal article" date="2021" name="Cell">
        <title>Tracing the genetic footprints of vertebrate landing in non-teleost ray-finned fishes.</title>
        <authorList>
            <person name="Bi X."/>
            <person name="Wang K."/>
            <person name="Yang L."/>
            <person name="Pan H."/>
            <person name="Jiang H."/>
            <person name="Wei Q."/>
            <person name="Fang M."/>
            <person name="Yu H."/>
            <person name="Zhu C."/>
            <person name="Cai Y."/>
            <person name="He Y."/>
            <person name="Gan X."/>
            <person name="Zeng H."/>
            <person name="Yu D."/>
            <person name="Zhu Y."/>
            <person name="Jiang H."/>
            <person name="Qiu Q."/>
            <person name="Yang H."/>
            <person name="Zhang Y.E."/>
            <person name="Wang W."/>
            <person name="Zhu M."/>
            <person name="He S."/>
            <person name="Zhang G."/>
        </authorList>
    </citation>
    <scope>NUCLEOTIDE SEQUENCE</scope>
    <source>
        <strain evidence="12">Allg_001</strain>
    </source>
</reference>
<feature type="compositionally biased region" description="Basic and acidic residues" evidence="10">
    <location>
        <begin position="24"/>
        <end position="43"/>
    </location>
</feature>
<dbReference type="InterPro" id="IPR046753">
    <property type="entry name" value="TOIP1/2_C"/>
</dbReference>
<dbReference type="GO" id="GO:0001671">
    <property type="term" value="F:ATPase activator activity"/>
    <property type="evidence" value="ECO:0007669"/>
    <property type="project" value="InterPro"/>
</dbReference>
<dbReference type="EMBL" id="JAAWVO010055894">
    <property type="protein sequence ID" value="MBN3321581.1"/>
    <property type="molecule type" value="Genomic_DNA"/>
</dbReference>
<proteinExistence type="inferred from homology"/>
<evidence type="ECO:0000256" key="2">
    <source>
        <dbReference type="ARBA" id="ARBA00007860"/>
    </source>
</evidence>
<keyword evidence="5" id="KW-1133">Transmembrane helix</keyword>
<dbReference type="Pfam" id="PF05609">
    <property type="entry name" value="LAP1_C"/>
    <property type="match status" value="1"/>
</dbReference>
<comment type="caution">
    <text evidence="12">The sequence shown here is derived from an EMBL/GenBank/DDBJ whole genome shotgun (WGS) entry which is preliminary data.</text>
</comment>
<evidence type="ECO:0000259" key="11">
    <source>
        <dbReference type="Pfam" id="PF05609"/>
    </source>
</evidence>
<feature type="region of interest" description="Disordered" evidence="10">
    <location>
        <begin position="1"/>
        <end position="462"/>
    </location>
</feature>
<feature type="non-terminal residue" evidence="12">
    <location>
        <position position="1"/>
    </location>
</feature>
<keyword evidence="7" id="KW-0325">Glycoprotein</keyword>
<evidence type="ECO:0000256" key="8">
    <source>
        <dbReference type="ARBA" id="ARBA00023242"/>
    </source>
</evidence>
<feature type="compositionally biased region" description="Polar residues" evidence="10">
    <location>
        <begin position="72"/>
        <end position="90"/>
    </location>
</feature>
<feature type="compositionally biased region" description="Basic and acidic residues" evidence="10">
    <location>
        <begin position="125"/>
        <end position="144"/>
    </location>
</feature>
<feature type="compositionally biased region" description="Basic and acidic residues" evidence="10">
    <location>
        <begin position="156"/>
        <end position="169"/>
    </location>
</feature>
<evidence type="ECO:0000313" key="13">
    <source>
        <dbReference type="Proteomes" id="UP000736164"/>
    </source>
</evidence>
<feature type="compositionally biased region" description="Basic and acidic residues" evidence="10">
    <location>
        <begin position="296"/>
        <end position="305"/>
    </location>
</feature>
<evidence type="ECO:0000256" key="3">
    <source>
        <dbReference type="ARBA" id="ARBA00022553"/>
    </source>
</evidence>
<sequence>MEIDASLPKTCALDSAQDSQSTGEPHHEPISASQETRDGETRSSSKASCSLEMDTSDKDQENHKYEIGVSENAATQSTEKPLQEDSSCETSAFPEEKGGEKGQGDSNPKSKTALDSAQDSQSTGEPHHEPISASQETRDGETRSSSKASCSLEMDTSDKDQENHKHEIGVSENAATQSTEKPLQEDSSCETSAFPEEKGGEKGQEDSSPKSKTALDSAQDSQSTGEPHHEPISASQETRDGETRSSSKASCSLEMDTSDKDQENHKHEIGVSENAATQSTEKPLQEDSSCETSAFPEEKGGEKGQGDSSPKSKTGLVEGTDTQSTQPPLQQKDWASREGSACPKEKDAENVQVDSDRKDKSIGCKQDIDKEIQQGSDQRNKSGNSVVDTASQPFLPEVSAVVDKSDVRRRKEKVAEKDQNDSFRKETTDEKRPTHPKITSEPADEKNKTMIPQEHGDNQQSYNSALPQLSPFLAVLLVLLVVAGLWLFKWPHQSQSAEKGENRSIEVFRRQITRLEYSFPSQRKELWRRSRIHMEKHLQSEEPTEPVSMILTAGRKAERTLHCLASGLARAYSSALNASALHIDGLSKAALDSDRVKLEIDEELTAAFEGNKRAAVIHRFEELPPDSTLIFYKYCDHENAAYKAVSLIFTVLLEEDELGTQLNLGSVEEKVQDHIQEKFFISVQPTVFDKMDTDKFGGLWSRISHLILPVSTEEKSERLGCDL</sequence>
<keyword evidence="3" id="KW-0597">Phosphoprotein</keyword>
<dbReference type="GO" id="GO:0061024">
    <property type="term" value="P:membrane organization"/>
    <property type="evidence" value="ECO:0007669"/>
    <property type="project" value="TreeGrafter"/>
</dbReference>
<evidence type="ECO:0000256" key="6">
    <source>
        <dbReference type="ARBA" id="ARBA00023136"/>
    </source>
</evidence>
<feature type="compositionally biased region" description="Polar residues" evidence="10">
    <location>
        <begin position="104"/>
        <end position="124"/>
    </location>
</feature>
<dbReference type="GO" id="GO:0005635">
    <property type="term" value="C:nuclear envelope"/>
    <property type="evidence" value="ECO:0007669"/>
    <property type="project" value="UniProtKB-SubCell"/>
</dbReference>
<feature type="compositionally biased region" description="Basic and acidic residues" evidence="10">
    <location>
        <begin position="226"/>
        <end position="245"/>
    </location>
</feature>
<dbReference type="Proteomes" id="UP000736164">
    <property type="component" value="Unassembled WGS sequence"/>
</dbReference>
<dbReference type="InterPro" id="IPR008662">
    <property type="entry name" value="TOIP1/2"/>
</dbReference>
<feature type="compositionally biased region" description="Polar residues" evidence="10">
    <location>
        <begin position="210"/>
        <end position="225"/>
    </location>
</feature>
<feature type="compositionally biased region" description="Polar residues" evidence="10">
    <location>
        <begin position="274"/>
        <end position="292"/>
    </location>
</feature>
<evidence type="ECO:0000256" key="4">
    <source>
        <dbReference type="ARBA" id="ARBA00022692"/>
    </source>
</evidence>
<keyword evidence="4" id="KW-0812">Transmembrane</keyword>
<evidence type="ECO:0000256" key="7">
    <source>
        <dbReference type="ARBA" id="ARBA00023180"/>
    </source>
</evidence>
<dbReference type="PANTHER" id="PTHR18843:SF7">
    <property type="entry name" value="LAMINA-ASSOCIATED POLYPEPTIDE 1B ISOFORM 1-RELATED"/>
    <property type="match status" value="1"/>
</dbReference>
<gene>
    <name evidence="12" type="primary">Tor1aip1</name>
    <name evidence="12" type="ORF">GTO95_0006252</name>
</gene>
<feature type="compositionally biased region" description="Polar residues" evidence="10">
    <location>
        <begin position="173"/>
        <end position="191"/>
    </location>
</feature>
<feature type="domain" description="Torsin-1A-interacting protein 1/2 AAA+ activator" evidence="11">
    <location>
        <begin position="495"/>
        <end position="721"/>
    </location>
</feature>
<feature type="compositionally biased region" description="Basic and acidic residues" evidence="10">
    <location>
        <begin position="94"/>
        <end position="103"/>
    </location>
</feature>
<feature type="compositionally biased region" description="Basic and acidic residues" evidence="10">
    <location>
        <begin position="195"/>
        <end position="209"/>
    </location>
</feature>
<evidence type="ECO:0000256" key="1">
    <source>
        <dbReference type="ARBA" id="ARBA00004259"/>
    </source>
</evidence>
<name>A0A8J7TG00_ATRSP</name>
<feature type="compositionally biased region" description="Polar residues" evidence="10">
    <location>
        <begin position="373"/>
        <end position="392"/>
    </location>
</feature>
<keyword evidence="13" id="KW-1185">Reference proteome</keyword>
<accession>A0A8J7TG00</accession>
<feature type="compositionally biased region" description="Basic and acidic residues" evidence="10">
    <location>
        <begin position="257"/>
        <end position="270"/>
    </location>
</feature>
<evidence type="ECO:0000256" key="9">
    <source>
        <dbReference type="ARBA" id="ARBA00037847"/>
    </source>
</evidence>
<feature type="compositionally biased region" description="Basic and acidic residues" evidence="10">
    <location>
        <begin position="343"/>
        <end position="372"/>
    </location>
</feature>